<reference evidence="8 9" key="1">
    <citation type="submission" date="2021-01" db="EMBL/GenBank/DDBJ databases">
        <title>Genomic Encyclopedia of Type Strains, Phase IV (KMG-IV): sequencing the most valuable type-strain genomes for metagenomic binning, comparative biology and taxonomic classification.</title>
        <authorList>
            <person name="Goeker M."/>
        </authorList>
    </citation>
    <scope>NUCLEOTIDE SEQUENCE [LARGE SCALE GENOMIC DNA]</scope>
    <source>
        <strain evidence="8 9">DSM 105482</strain>
    </source>
</reference>
<name>A0ABS2QJM5_9BACI</name>
<keyword evidence="3 5" id="KW-0547">Nucleotide-binding</keyword>
<evidence type="ECO:0000256" key="5">
    <source>
        <dbReference type="HAMAP-Rule" id="MF_00731"/>
    </source>
</evidence>
<evidence type="ECO:0000313" key="8">
    <source>
        <dbReference type="EMBL" id="MBM7692984.1"/>
    </source>
</evidence>
<comment type="similarity">
    <text evidence="5">Belongs to the ATP-dependent AMP-binding enzyme family. MenE subfamily.</text>
</comment>
<organism evidence="8 9">
    <name type="scientific">Peribacillus deserti</name>
    <dbReference type="NCBI Taxonomy" id="673318"/>
    <lineage>
        <taxon>Bacteria</taxon>
        <taxon>Bacillati</taxon>
        <taxon>Bacillota</taxon>
        <taxon>Bacilli</taxon>
        <taxon>Bacillales</taxon>
        <taxon>Bacillaceae</taxon>
        <taxon>Peribacillus</taxon>
    </lineage>
</organism>
<dbReference type="CDD" id="cd05912">
    <property type="entry name" value="OSB_CoA_lg"/>
    <property type="match status" value="1"/>
</dbReference>
<dbReference type="GO" id="GO:0008756">
    <property type="term" value="F:o-succinylbenzoate-CoA ligase activity"/>
    <property type="evidence" value="ECO:0007669"/>
    <property type="project" value="UniProtKB-EC"/>
</dbReference>
<evidence type="ECO:0000256" key="2">
    <source>
        <dbReference type="ARBA" id="ARBA00022598"/>
    </source>
</evidence>
<evidence type="ECO:0000256" key="1">
    <source>
        <dbReference type="ARBA" id="ARBA00022428"/>
    </source>
</evidence>
<evidence type="ECO:0000256" key="3">
    <source>
        <dbReference type="ARBA" id="ARBA00022741"/>
    </source>
</evidence>
<evidence type="ECO:0000256" key="4">
    <source>
        <dbReference type="ARBA" id="ARBA00022840"/>
    </source>
</evidence>
<comment type="function">
    <text evidence="5">Converts 2-succinylbenzoate (OSB) to 2-succinylbenzoyl-CoA (OSB-CoA).</text>
</comment>
<dbReference type="EMBL" id="JAFBFI010000009">
    <property type="protein sequence ID" value="MBM7692984.1"/>
    <property type="molecule type" value="Genomic_DNA"/>
</dbReference>
<dbReference type="InterPro" id="IPR020845">
    <property type="entry name" value="AMP-binding_CS"/>
</dbReference>
<keyword evidence="2 5" id="KW-0436">Ligase</keyword>
<dbReference type="InterPro" id="IPR010192">
    <property type="entry name" value="MenE"/>
</dbReference>
<dbReference type="PANTHER" id="PTHR43201:SF5">
    <property type="entry name" value="MEDIUM-CHAIN ACYL-COA LIGASE ACSF2, MITOCHONDRIAL"/>
    <property type="match status" value="1"/>
</dbReference>
<dbReference type="PROSITE" id="PS00455">
    <property type="entry name" value="AMP_BINDING"/>
    <property type="match status" value="1"/>
</dbReference>
<evidence type="ECO:0000259" key="7">
    <source>
        <dbReference type="Pfam" id="PF13193"/>
    </source>
</evidence>
<comment type="catalytic activity">
    <reaction evidence="5">
        <text>2-succinylbenzoate + ATP + CoA = 2-succinylbenzoyl-CoA + AMP + diphosphate</text>
        <dbReference type="Rhea" id="RHEA:17009"/>
        <dbReference type="ChEBI" id="CHEBI:18325"/>
        <dbReference type="ChEBI" id="CHEBI:30616"/>
        <dbReference type="ChEBI" id="CHEBI:33019"/>
        <dbReference type="ChEBI" id="CHEBI:57287"/>
        <dbReference type="ChEBI" id="CHEBI:57364"/>
        <dbReference type="ChEBI" id="CHEBI:456215"/>
        <dbReference type="EC" id="6.2.1.26"/>
    </reaction>
</comment>
<evidence type="ECO:0000259" key="6">
    <source>
        <dbReference type="Pfam" id="PF00501"/>
    </source>
</evidence>
<keyword evidence="4 5" id="KW-0067">ATP-binding</keyword>
<protein>
    <recommendedName>
        <fullName evidence="5">2-succinylbenzoate--CoA ligase</fullName>
        <ecNumber evidence="5">6.2.1.26</ecNumber>
    </recommendedName>
    <alternativeName>
        <fullName evidence="5">o-succinylbenzoyl-CoA synthetase</fullName>
        <shortName evidence="5">OSB-CoA synthetase</shortName>
    </alternativeName>
</protein>
<comment type="caution">
    <text evidence="8">The sequence shown here is derived from an EMBL/GenBank/DDBJ whole genome shotgun (WGS) entry which is preliminary data.</text>
</comment>
<keyword evidence="9" id="KW-1185">Reference proteome</keyword>
<dbReference type="Proteomes" id="UP000823486">
    <property type="component" value="Unassembled WGS sequence"/>
</dbReference>
<dbReference type="Pfam" id="PF00501">
    <property type="entry name" value="AMP-binding"/>
    <property type="match status" value="1"/>
</dbReference>
<comment type="pathway">
    <text evidence="5">Quinol/quinone metabolism; menaquinone biosynthesis.</text>
</comment>
<dbReference type="InterPro" id="IPR042099">
    <property type="entry name" value="ANL_N_sf"/>
</dbReference>
<dbReference type="EC" id="6.2.1.26" evidence="5"/>
<dbReference type="HAMAP" id="MF_00731">
    <property type="entry name" value="MenE"/>
    <property type="match status" value="1"/>
</dbReference>
<feature type="domain" description="AMP-binding enzyme C-terminal" evidence="7">
    <location>
        <begin position="406"/>
        <end position="481"/>
    </location>
</feature>
<dbReference type="InterPro" id="IPR025110">
    <property type="entry name" value="AMP-bd_C"/>
</dbReference>
<evidence type="ECO:0000313" key="9">
    <source>
        <dbReference type="Proteomes" id="UP000823486"/>
    </source>
</evidence>
<dbReference type="Gene3D" id="3.30.300.30">
    <property type="match status" value="1"/>
</dbReference>
<feature type="domain" description="AMP-dependent synthetase/ligase" evidence="6">
    <location>
        <begin position="14"/>
        <end position="356"/>
    </location>
</feature>
<dbReference type="NCBIfam" id="TIGR01923">
    <property type="entry name" value="menE"/>
    <property type="match status" value="1"/>
</dbReference>
<dbReference type="SUPFAM" id="SSF56801">
    <property type="entry name" value="Acetyl-CoA synthetase-like"/>
    <property type="match status" value="1"/>
</dbReference>
<sequence>MMIHAECVPNWLKKRSELTPDRIALEFNDHSYSFLDLHSRANTWASALYKKGIKKGDTVGLLAGNHPDSIFILHALFYLGARVVLLNSRMTENELKFQLDDSDASFLISEQKFKDQVQFLKKNRLIAYLKEDFKESDWPEAPILDEFDLEETATIMYTSGTTGKPKGVLQTFGNHWWSAIGSVLNLGLHEKDTWLCTVPIFHISGLSILMRSVIYGIRIVLHDSFNEKKVNDDIMNKGITIISVVTAMLNRMLSELGSQEYPNAFRCMLLGGGPAPKSLLDDCKVKNIPVYQTYGMTETSSQIVTLSPEYSMDKLGSAGKPLFPSEIYIELDGKKAPANQAGEIVVKGPNVTKGYYNRTRETKKALQNGWFYTGDIGYLDEEGFLFVLDRRSDLIISGGENIYPAEIEGVLSRHPYVFEAGVTGFPDSKWGQVPYAFVVLTHENSVTEADMIEFCQMFLASYKTPKRVLFVPELPRNGSNKLLRRELRKLLEEEQQTDED</sequence>
<dbReference type="InterPro" id="IPR045851">
    <property type="entry name" value="AMP-bd_C_sf"/>
</dbReference>
<dbReference type="PANTHER" id="PTHR43201">
    <property type="entry name" value="ACYL-COA SYNTHETASE"/>
    <property type="match status" value="1"/>
</dbReference>
<keyword evidence="1 5" id="KW-0474">Menaquinone biosynthesis</keyword>
<dbReference type="Gene3D" id="3.40.50.12780">
    <property type="entry name" value="N-terminal domain of ligase-like"/>
    <property type="match status" value="1"/>
</dbReference>
<gene>
    <name evidence="5" type="primary">menE</name>
    <name evidence="8" type="ORF">JOC77_002415</name>
</gene>
<dbReference type="Pfam" id="PF13193">
    <property type="entry name" value="AMP-binding_C"/>
    <property type="match status" value="1"/>
</dbReference>
<dbReference type="RefSeq" id="WP_239558721.1">
    <property type="nucleotide sequence ID" value="NZ_JAFBFI010000009.1"/>
</dbReference>
<dbReference type="NCBIfam" id="NF002966">
    <property type="entry name" value="PRK03640.1"/>
    <property type="match status" value="1"/>
</dbReference>
<comment type="pathway">
    <text evidence="5">Quinol/quinone metabolism; 1,4-dihydroxy-2-naphthoate biosynthesis; 1,4-dihydroxy-2-naphthoate from chorismate: step 5/7.</text>
</comment>
<proteinExistence type="inferred from homology"/>
<dbReference type="InterPro" id="IPR000873">
    <property type="entry name" value="AMP-dep_synth/lig_dom"/>
</dbReference>
<accession>A0ABS2QJM5</accession>